<sequence length="424" mass="47257">MTTFSERMLDELASGQLDEAKKSYASALRHDDDETIYSLAEELYGLGFATQAKRAYENLLAKYPDEDQLRTALADIAIDEDETDLALDYLAGITATSDAYVEALLVMADLYSSEGLVESAENKLIVAKQVAPDEPIIDFALAEHYFSTGKYEQAIPYYRELLAAGERRFSGLDIASRIGVAYALTGENETALGYLEQIKATDLTPDVQFQLAMLYAADEEQSERAIKALEELQELDASYGGLYEPLGRLYEDKGDLDQALITYQAGIATDAFNIALIVKAARTAQSLGQMEVADDLYREGLINNPGDLALTLGYSNLMVALHDHINNINLLSQFLSDDDAEVDPTIYWNLAQSYQALEDFEMATKYWNAALPFYLDNADFLRQAYFYFREEGELALADQAISSYLQIVPDDTEMLALYDESKND</sequence>
<gene>
    <name evidence="3" type="ORF">ESZ50_11335</name>
</gene>
<dbReference type="InterPro" id="IPR019734">
    <property type="entry name" value="TPR_rpt"/>
</dbReference>
<reference evidence="3 4" key="1">
    <citation type="submission" date="2019-01" db="EMBL/GenBank/DDBJ databases">
        <title>Weissella sp. nov., a novel lactic acid bacterium isolated from animal feces.</title>
        <authorList>
            <person name="Wang L.-T."/>
        </authorList>
    </citation>
    <scope>NUCLEOTIDE SEQUENCE [LARGE SCALE GENOMIC DNA]</scope>
    <source>
        <strain evidence="3 4">8H-2</strain>
    </source>
</reference>
<accession>A0A6C2C1J7</accession>
<dbReference type="EMBL" id="SDGZ01000030">
    <property type="protein sequence ID" value="TYC47814.1"/>
    <property type="molecule type" value="Genomic_DNA"/>
</dbReference>
<dbReference type="AlphaFoldDB" id="A0A6C2C1J7"/>
<dbReference type="RefSeq" id="WP_148624060.1">
    <property type="nucleotide sequence ID" value="NZ_SDGZ01000030.1"/>
</dbReference>
<organism evidence="3 4">
    <name type="scientific">Weissella muntiaci</name>
    <dbReference type="NCBI Taxonomy" id="2508881"/>
    <lineage>
        <taxon>Bacteria</taxon>
        <taxon>Bacillati</taxon>
        <taxon>Bacillota</taxon>
        <taxon>Bacilli</taxon>
        <taxon>Lactobacillales</taxon>
        <taxon>Lactobacillaceae</taxon>
        <taxon>Weissella</taxon>
    </lineage>
</organism>
<evidence type="ECO:0000256" key="1">
    <source>
        <dbReference type="ARBA" id="ARBA00022737"/>
    </source>
</evidence>
<dbReference type="Gene3D" id="1.25.40.10">
    <property type="entry name" value="Tetratricopeptide repeat domain"/>
    <property type="match status" value="3"/>
</dbReference>
<dbReference type="InterPro" id="IPR051012">
    <property type="entry name" value="CellSynth/LPSAsmb/PSIAsmb"/>
</dbReference>
<dbReference type="PANTHER" id="PTHR45586:SF15">
    <property type="entry name" value="TPR REPEAT-CONTAINING PROTEIN YPIA"/>
    <property type="match status" value="1"/>
</dbReference>
<dbReference type="Pfam" id="PF25058">
    <property type="entry name" value="ARM_TT21"/>
    <property type="match status" value="1"/>
</dbReference>
<protein>
    <submittedName>
        <fullName evidence="3">Tetratricopeptide repeat protein</fullName>
    </submittedName>
</protein>
<proteinExistence type="predicted"/>
<dbReference type="Pfam" id="PF13181">
    <property type="entry name" value="TPR_8"/>
    <property type="match status" value="2"/>
</dbReference>
<dbReference type="SMART" id="SM00028">
    <property type="entry name" value="TPR"/>
    <property type="match status" value="5"/>
</dbReference>
<dbReference type="OrthoDB" id="2080803at2"/>
<dbReference type="Pfam" id="PF13432">
    <property type="entry name" value="TPR_16"/>
    <property type="match status" value="1"/>
</dbReference>
<keyword evidence="2" id="KW-0802">TPR repeat</keyword>
<name>A0A6C2C1J7_9LACO</name>
<keyword evidence="4" id="KW-1185">Reference proteome</keyword>
<evidence type="ECO:0000313" key="4">
    <source>
        <dbReference type="Proteomes" id="UP000371977"/>
    </source>
</evidence>
<evidence type="ECO:0000256" key="2">
    <source>
        <dbReference type="ARBA" id="ARBA00022803"/>
    </source>
</evidence>
<comment type="caution">
    <text evidence="3">The sequence shown here is derived from an EMBL/GenBank/DDBJ whole genome shotgun (WGS) entry which is preliminary data.</text>
</comment>
<keyword evidence="1" id="KW-0677">Repeat</keyword>
<evidence type="ECO:0000313" key="3">
    <source>
        <dbReference type="EMBL" id="TYC47814.1"/>
    </source>
</evidence>
<dbReference type="Proteomes" id="UP000371977">
    <property type="component" value="Unassembled WGS sequence"/>
</dbReference>
<dbReference type="SUPFAM" id="SSF48452">
    <property type="entry name" value="TPR-like"/>
    <property type="match status" value="1"/>
</dbReference>
<dbReference type="InterPro" id="IPR011990">
    <property type="entry name" value="TPR-like_helical_dom_sf"/>
</dbReference>
<dbReference type="PANTHER" id="PTHR45586">
    <property type="entry name" value="TPR REPEAT-CONTAINING PROTEIN PA4667"/>
    <property type="match status" value="1"/>
</dbReference>